<gene>
    <name evidence="2" type="ORF">NDU88_002367</name>
</gene>
<reference evidence="2" key="1">
    <citation type="journal article" date="2022" name="bioRxiv">
        <title>Sequencing and chromosome-scale assembly of the giantPleurodeles waltlgenome.</title>
        <authorList>
            <person name="Brown T."/>
            <person name="Elewa A."/>
            <person name="Iarovenko S."/>
            <person name="Subramanian E."/>
            <person name="Araus A.J."/>
            <person name="Petzold A."/>
            <person name="Susuki M."/>
            <person name="Suzuki K.-i.T."/>
            <person name="Hayashi T."/>
            <person name="Toyoda A."/>
            <person name="Oliveira C."/>
            <person name="Osipova E."/>
            <person name="Leigh N.D."/>
            <person name="Simon A."/>
            <person name="Yun M.H."/>
        </authorList>
    </citation>
    <scope>NUCLEOTIDE SEQUENCE</scope>
    <source>
        <strain evidence="2">20211129_DDA</strain>
        <tissue evidence="2">Liver</tissue>
    </source>
</reference>
<accession>A0AAV7UXE0</accession>
<organism evidence="2 3">
    <name type="scientific">Pleurodeles waltl</name>
    <name type="common">Iberian ribbed newt</name>
    <dbReference type="NCBI Taxonomy" id="8319"/>
    <lineage>
        <taxon>Eukaryota</taxon>
        <taxon>Metazoa</taxon>
        <taxon>Chordata</taxon>
        <taxon>Craniata</taxon>
        <taxon>Vertebrata</taxon>
        <taxon>Euteleostomi</taxon>
        <taxon>Amphibia</taxon>
        <taxon>Batrachia</taxon>
        <taxon>Caudata</taxon>
        <taxon>Salamandroidea</taxon>
        <taxon>Salamandridae</taxon>
        <taxon>Pleurodelinae</taxon>
        <taxon>Pleurodeles</taxon>
    </lineage>
</organism>
<keyword evidence="3" id="KW-1185">Reference proteome</keyword>
<feature type="compositionally biased region" description="Basic residues" evidence="1">
    <location>
        <begin position="53"/>
        <end position="62"/>
    </location>
</feature>
<feature type="region of interest" description="Disordered" evidence="1">
    <location>
        <begin position="165"/>
        <end position="201"/>
    </location>
</feature>
<comment type="caution">
    <text evidence="2">The sequence shown here is derived from an EMBL/GenBank/DDBJ whole genome shotgun (WGS) entry which is preliminary data.</text>
</comment>
<proteinExistence type="predicted"/>
<feature type="compositionally biased region" description="Polar residues" evidence="1">
    <location>
        <begin position="177"/>
        <end position="187"/>
    </location>
</feature>
<dbReference type="Proteomes" id="UP001066276">
    <property type="component" value="Chromosome 2_2"/>
</dbReference>
<feature type="region of interest" description="Disordered" evidence="1">
    <location>
        <begin position="53"/>
        <end position="76"/>
    </location>
</feature>
<evidence type="ECO:0000256" key="1">
    <source>
        <dbReference type="SAM" id="MobiDB-lite"/>
    </source>
</evidence>
<evidence type="ECO:0000313" key="2">
    <source>
        <dbReference type="EMBL" id="KAJ1193061.1"/>
    </source>
</evidence>
<dbReference type="AlphaFoldDB" id="A0AAV7UXE0"/>
<sequence>METRFIVVRDYRQYCSLMEEDGRRSDGELGTGTGVGLGPQYVNCIPHKKKGRVNCIPHKKQGKDKTGPSQGSADRYTLRPDNAQWVGGKDSVGPDQMKVKVPVRLVKSQISISSVKALHSKKSSAKIVAVTPPNEKQASLVKKSQRITPSLKTYFKIRSDLSGVSSEGKVKQKEMTECSSKSSNMKAGSTDPEDLVSLMDPPVLTTHNKFARLSVDEIGPVEKSSTQRDSSCGGCRYTE</sequence>
<name>A0AAV7UXE0_PLEWA</name>
<dbReference type="EMBL" id="JANPWB010000004">
    <property type="protein sequence ID" value="KAJ1193061.1"/>
    <property type="molecule type" value="Genomic_DNA"/>
</dbReference>
<feature type="region of interest" description="Disordered" evidence="1">
    <location>
        <begin position="217"/>
        <end position="239"/>
    </location>
</feature>
<protein>
    <submittedName>
        <fullName evidence="2">Uncharacterized protein</fullName>
    </submittedName>
</protein>
<evidence type="ECO:0000313" key="3">
    <source>
        <dbReference type="Proteomes" id="UP001066276"/>
    </source>
</evidence>